<accession>A0A8S5SV20</accession>
<evidence type="ECO:0000313" key="1">
    <source>
        <dbReference type="EMBL" id="DAF54873.1"/>
    </source>
</evidence>
<reference evidence="1" key="1">
    <citation type="journal article" date="2021" name="Proc. Natl. Acad. Sci. U.S.A.">
        <title>A Catalog of Tens of Thousands of Viruses from Human Metagenomes Reveals Hidden Associations with Chronic Diseases.</title>
        <authorList>
            <person name="Tisza M.J."/>
            <person name="Buck C.B."/>
        </authorList>
    </citation>
    <scope>NUCLEOTIDE SEQUENCE</scope>
    <source>
        <strain evidence="1">CtqPo10</strain>
    </source>
</reference>
<organism evidence="1">
    <name type="scientific">Siphoviridae sp. ctqPo10</name>
    <dbReference type="NCBI Taxonomy" id="2827948"/>
    <lineage>
        <taxon>Viruses</taxon>
        <taxon>Duplodnaviria</taxon>
        <taxon>Heunggongvirae</taxon>
        <taxon>Uroviricota</taxon>
        <taxon>Caudoviricetes</taxon>
    </lineage>
</organism>
<sequence>MAANLLKVGNDPNSAIKTFCVDTIEEIAKLPTMEHGATGDFANIPGLESPAPMGSQAIVGNESGTVKIYMLFSFGWKDTGTE</sequence>
<proteinExistence type="predicted"/>
<name>A0A8S5SV20_9CAUD</name>
<dbReference type="EMBL" id="BK032682">
    <property type="protein sequence ID" value="DAF54873.1"/>
    <property type="molecule type" value="Genomic_DNA"/>
</dbReference>
<protein>
    <submittedName>
        <fullName evidence="1">Uncharacterized protein</fullName>
    </submittedName>
</protein>